<dbReference type="EMBL" id="CP024308">
    <property type="protein sequence ID" value="AUX78368.1"/>
    <property type="molecule type" value="Genomic_DNA"/>
</dbReference>
<dbReference type="Proteomes" id="UP000239340">
    <property type="component" value="Plasmid pSfreNXT3a"/>
</dbReference>
<gene>
    <name evidence="1" type="ORF">NXT3_PA00073</name>
</gene>
<organism evidence="1 2">
    <name type="scientific">Rhizobium fredii</name>
    <name type="common">Sinorhizobium fredii</name>
    <dbReference type="NCBI Taxonomy" id="380"/>
    <lineage>
        <taxon>Bacteria</taxon>
        <taxon>Pseudomonadati</taxon>
        <taxon>Pseudomonadota</taxon>
        <taxon>Alphaproteobacteria</taxon>
        <taxon>Hyphomicrobiales</taxon>
        <taxon>Rhizobiaceae</taxon>
        <taxon>Sinorhizobium/Ensifer group</taxon>
        <taxon>Sinorhizobium</taxon>
    </lineage>
</organism>
<sequence>MRCRRQPIEAQIPRYNAFSESSTASSSASINSAIEGIAGFLRTFAASQGDQRAHSICSSRDFHG</sequence>
<evidence type="ECO:0000313" key="2">
    <source>
        <dbReference type="Proteomes" id="UP000239340"/>
    </source>
</evidence>
<protein>
    <submittedName>
        <fullName evidence="1">Uncharacterized protein</fullName>
    </submittedName>
</protein>
<keyword evidence="1" id="KW-0614">Plasmid</keyword>
<accession>A0A2L0HA44</accession>
<dbReference type="AlphaFoldDB" id="A0A2L0HA44"/>
<evidence type="ECO:0000313" key="1">
    <source>
        <dbReference type="EMBL" id="AUX78368.1"/>
    </source>
</evidence>
<reference evidence="1 2" key="1">
    <citation type="submission" date="2017-10" db="EMBL/GenBank/DDBJ databases">
        <title>Analysis of the genome sequences of Rhizobium populations associated to common bean (phaseolus vulgaris).</title>
        <authorList>
            <person name="Bustos P."/>
            <person name="Santamaria R.I."/>
            <person name="Miranda-Sanchez F."/>
            <person name="Perez-Carrascal O."/>
            <person name="Juarez S."/>
            <person name="Lozano L."/>
            <person name="Martinez-Flores I."/>
            <person name="Vinuesa P."/>
            <person name="Martinez-Romero E."/>
            <person name="Cevallos M.A."/>
            <person name="Romero D."/>
            <person name="Davila G."/>
            <person name="Gonzalez V."/>
        </authorList>
    </citation>
    <scope>NUCLEOTIDE SEQUENCE [LARGE SCALE GENOMIC DNA]</scope>
    <source>
        <strain evidence="1 2">NXT3</strain>
        <plasmid evidence="2">Plasmid psfrenxt3a</plasmid>
    </source>
</reference>
<geneLocation type="plasmid" evidence="2">
    <name>psfrenxt3a</name>
</geneLocation>
<proteinExistence type="predicted"/>
<name>A0A2L0HA44_RHIFR</name>